<evidence type="ECO:0000313" key="3">
    <source>
        <dbReference type="Proteomes" id="UP000231025"/>
    </source>
</evidence>
<protein>
    <recommendedName>
        <fullName evidence="4">Fimbrial assembly protein</fullName>
    </recommendedName>
</protein>
<gene>
    <name evidence="2" type="ORF">COX47_00910</name>
</gene>
<organism evidence="2 3">
    <name type="scientific">Candidatus Roizmanbacteria bacterium CG23_combo_of_CG06-09_8_20_14_all_35_49</name>
    <dbReference type="NCBI Taxonomy" id="1974863"/>
    <lineage>
        <taxon>Bacteria</taxon>
        <taxon>Candidatus Roizmaniibacteriota</taxon>
    </lineage>
</organism>
<dbReference type="InterPro" id="IPR052534">
    <property type="entry name" value="Extracell_DNA_Util/SecSys_Comp"/>
</dbReference>
<dbReference type="EMBL" id="PCRE01000015">
    <property type="protein sequence ID" value="PIP15159.1"/>
    <property type="molecule type" value="Genomic_DNA"/>
</dbReference>
<keyword evidence="1" id="KW-0472">Membrane</keyword>
<keyword evidence="1" id="KW-1133">Transmembrane helix</keyword>
<name>A0A2G9Y7C9_9BACT</name>
<dbReference type="PANTHER" id="PTHR40278:SF1">
    <property type="entry name" value="DNA UTILIZATION PROTEIN HOFN"/>
    <property type="match status" value="1"/>
</dbReference>
<dbReference type="AlphaFoldDB" id="A0A2G9Y7C9"/>
<proteinExistence type="predicted"/>
<reference evidence="2 3" key="1">
    <citation type="submission" date="2017-09" db="EMBL/GenBank/DDBJ databases">
        <title>Depth-based differentiation of microbial function through sediment-hosted aquifers and enrichment of novel symbionts in the deep terrestrial subsurface.</title>
        <authorList>
            <person name="Probst A.J."/>
            <person name="Ladd B."/>
            <person name="Jarett J.K."/>
            <person name="Geller-Mcgrath D.E."/>
            <person name="Sieber C.M."/>
            <person name="Emerson J.B."/>
            <person name="Anantharaman K."/>
            <person name="Thomas B.C."/>
            <person name="Malmstrom R."/>
            <person name="Stieglmeier M."/>
            <person name="Klingl A."/>
            <person name="Woyke T."/>
            <person name="Ryan C.M."/>
            <person name="Banfield J.F."/>
        </authorList>
    </citation>
    <scope>NUCLEOTIDE SEQUENCE [LARGE SCALE GENOMIC DNA]</scope>
    <source>
        <strain evidence="2">CG23_combo_of_CG06-09_8_20_14_all_35_49</strain>
    </source>
</reference>
<accession>A0A2G9Y7C9</accession>
<evidence type="ECO:0000256" key="1">
    <source>
        <dbReference type="SAM" id="Phobius"/>
    </source>
</evidence>
<sequence length="176" mass="20602">MKYRINLLPQKETPLTEKIVYFALNYLRYIIVITQLVVIAVFFYRFQIDQKIIDLKESVDQKKEILQIVLPLLNQASNIDKKTMAVKDIFIKQQTFQEMLKYLLSIFPSAINLTDFEASVDSLKLTGVSTDSHQLQSFYFLLKKDNKFDNVNLDSIKKIENGYSFKINLNGFNKDK</sequence>
<evidence type="ECO:0000313" key="2">
    <source>
        <dbReference type="EMBL" id="PIP15159.1"/>
    </source>
</evidence>
<evidence type="ECO:0008006" key="4">
    <source>
        <dbReference type="Google" id="ProtNLM"/>
    </source>
</evidence>
<keyword evidence="1" id="KW-0812">Transmembrane</keyword>
<dbReference type="Pfam" id="PF05137">
    <property type="entry name" value="PilN"/>
    <property type="match status" value="1"/>
</dbReference>
<dbReference type="InterPro" id="IPR007813">
    <property type="entry name" value="PilN"/>
</dbReference>
<dbReference type="PANTHER" id="PTHR40278">
    <property type="entry name" value="DNA UTILIZATION PROTEIN HOFN"/>
    <property type="match status" value="1"/>
</dbReference>
<comment type="caution">
    <text evidence="2">The sequence shown here is derived from an EMBL/GenBank/DDBJ whole genome shotgun (WGS) entry which is preliminary data.</text>
</comment>
<feature type="transmembrane region" description="Helical" evidence="1">
    <location>
        <begin position="26"/>
        <end position="46"/>
    </location>
</feature>
<dbReference type="Proteomes" id="UP000231025">
    <property type="component" value="Unassembled WGS sequence"/>
</dbReference>